<evidence type="ECO:0000256" key="2">
    <source>
        <dbReference type="ARBA" id="ARBA00022803"/>
    </source>
</evidence>
<dbReference type="PANTHER" id="PTHR44858">
    <property type="entry name" value="TETRATRICOPEPTIDE REPEAT PROTEIN 6"/>
    <property type="match status" value="1"/>
</dbReference>
<dbReference type="InterPro" id="IPR019734">
    <property type="entry name" value="TPR_rpt"/>
</dbReference>
<feature type="region of interest" description="Disordered" evidence="4">
    <location>
        <begin position="1"/>
        <end position="33"/>
    </location>
</feature>
<feature type="repeat" description="TPR" evidence="3">
    <location>
        <begin position="153"/>
        <end position="186"/>
    </location>
</feature>
<dbReference type="InterPro" id="IPR011990">
    <property type="entry name" value="TPR-like_helical_dom_sf"/>
</dbReference>
<dbReference type="InterPro" id="IPR050498">
    <property type="entry name" value="Ycf3"/>
</dbReference>
<evidence type="ECO:0000256" key="1">
    <source>
        <dbReference type="ARBA" id="ARBA00022737"/>
    </source>
</evidence>
<dbReference type="SUPFAM" id="SSF48452">
    <property type="entry name" value="TPR-like"/>
    <property type="match status" value="5"/>
</dbReference>
<protein>
    <submittedName>
        <fullName evidence="5">Tetratricopeptide repeat protein</fullName>
    </submittedName>
</protein>
<feature type="repeat" description="TPR" evidence="3">
    <location>
        <begin position="480"/>
        <end position="513"/>
    </location>
</feature>
<dbReference type="Proteomes" id="UP000319769">
    <property type="component" value="Unassembled WGS sequence"/>
</dbReference>
<reference evidence="5" key="1">
    <citation type="submission" date="2019-09" db="EMBL/GenBank/DDBJ databases">
        <authorList>
            <person name="Teo W.F.A."/>
            <person name="Duangmal K."/>
        </authorList>
    </citation>
    <scope>NUCLEOTIDE SEQUENCE [LARGE SCALE GENOMIC DNA]</scope>
    <source>
        <strain evidence="5">K81G1</strain>
    </source>
</reference>
<dbReference type="OrthoDB" id="5180013at2"/>
<keyword evidence="6" id="KW-1185">Reference proteome</keyword>
<accession>A0A5N0V1J2</accession>
<keyword evidence="1" id="KW-0677">Repeat</keyword>
<feature type="repeat" description="TPR" evidence="3">
    <location>
        <begin position="551"/>
        <end position="584"/>
    </location>
</feature>
<dbReference type="PROSITE" id="PS50005">
    <property type="entry name" value="TPR"/>
    <property type="match status" value="5"/>
</dbReference>
<sequence length="1133" mass="122890">MVDRKPAVPEPYTARWSAGPITPSRSPLRSTRTAELQERLDRLRATYRTGHTAETVTAARALISDVGTDLLPQQPDYRHRSAIDASARTILALTLDEQDRFADAAARFARAGELVRRRGDFAGDYGIALASSGEAAEGRRMLETAIELGEDAPDVRRALAAVLRTSGDHEAALRAYAAAVERAPHDWRAQVERAELLSEMDSDPVETGAGWLAAAKALLAADRVESAAGAAARVPGLAPDLAPEAELVRAEALISAGRTDEARSRLNVADDTAWTRNQLLAAAEMLVEVGALDDAGKAVESLRATAPDDPDALVLQAQLLVNQGKAEDARPLVDQLTTDATDDPRAFLLQGMVALDTGDPDTAVAALEHADELKPGHPVVLAQLGVALAQSGRLEAGVRFLDRSLEANPNDVPNLLARSRALLELGRTAEAEADARVAARFDPESGTAHWLVGELAGRTGRTEEALRHLDRAVGLDPTLGRAWRVRGDHLTRLGRRTEARESFEAALRLDDRNVPALTGLANVLLNAEEDEALPRAEQAIRRALELDPDRADANAMHGEILRRQGHREEALAALEKALRLLPGYAYAEGARGEVLISLGRPEEGIVALARAVELTPEVGWLRIRLGKAYLARYHETGERMLLDAALDCLRPATEDSTVDSSVWRLLGEAHLLAGDPLAAADALDRADGGTEAHLLRARARLQLDRPAEAVDDLREAGERVEVLALRAEAERADGRSADALADAAKVLDKDPANVLALTVRGALRAEQGEKAEAEADLRAALDHDPVNRRAASLLRKLLEPDEAVELLASVIERAPGDLALRTEYARALLAAGDHRAALAELDELLWRSPEEPEMWRLLAEALSAAGRHHEAVSAYLRVREAVPYDMSVLTRLASEQARSGDFEGGLATLEEASETPLVLTLRAHLLSEVDRWTEAREAAERAVELDGRDLQANLVLGWVVQHGPAKDRSRAKEIYRHATTLDAKNPWAHKGLANALFELEETGDAEHEYHRVLDLLRGASPGDMHAYALRGWCLYRLGTYWGAVDCLQRAVDDPELRLGALFDLLLALLGLGEDDEAHRTGLMIATELRRVDKARARSLLTVGLDNLRAAAAPELPAAAPHIEEFERLYRECS</sequence>
<dbReference type="AlphaFoldDB" id="A0A5N0V1J2"/>
<dbReference type="SMART" id="SM00028">
    <property type="entry name" value="TPR"/>
    <property type="match status" value="15"/>
</dbReference>
<keyword evidence="2 3" id="KW-0802">TPR repeat</keyword>
<gene>
    <name evidence="5" type="ORF">FPZ12_018090</name>
</gene>
<dbReference type="PANTHER" id="PTHR44858:SF1">
    <property type="entry name" value="UDP-N-ACETYLGLUCOSAMINE--PEPTIDE N-ACETYLGLUCOSAMINYLTRANSFERASE SPINDLY-RELATED"/>
    <property type="match status" value="1"/>
</dbReference>
<evidence type="ECO:0000256" key="3">
    <source>
        <dbReference type="PROSITE-ProRule" id="PRU00339"/>
    </source>
</evidence>
<dbReference type="Pfam" id="PF13432">
    <property type="entry name" value="TPR_16"/>
    <property type="match status" value="7"/>
</dbReference>
<feature type="repeat" description="TPR" evidence="3">
    <location>
        <begin position="378"/>
        <end position="411"/>
    </location>
</feature>
<dbReference type="RefSeq" id="WP_144751118.1">
    <property type="nucleotide sequence ID" value="NZ_VMNW02000023.1"/>
</dbReference>
<feature type="compositionally biased region" description="Polar residues" evidence="4">
    <location>
        <begin position="23"/>
        <end position="33"/>
    </location>
</feature>
<evidence type="ECO:0000313" key="5">
    <source>
        <dbReference type="EMBL" id="KAA9160256.1"/>
    </source>
</evidence>
<name>A0A5N0V1J2_9PSEU</name>
<dbReference type="Gene3D" id="1.25.40.10">
    <property type="entry name" value="Tetratricopeptide repeat domain"/>
    <property type="match status" value="6"/>
</dbReference>
<evidence type="ECO:0000313" key="6">
    <source>
        <dbReference type="Proteomes" id="UP000319769"/>
    </source>
</evidence>
<dbReference type="Pfam" id="PF14559">
    <property type="entry name" value="TPR_19"/>
    <property type="match status" value="3"/>
</dbReference>
<evidence type="ECO:0000256" key="4">
    <source>
        <dbReference type="SAM" id="MobiDB-lite"/>
    </source>
</evidence>
<proteinExistence type="predicted"/>
<organism evidence="5 6">
    <name type="scientific">Amycolatopsis acidicola</name>
    <dbReference type="NCBI Taxonomy" id="2596893"/>
    <lineage>
        <taxon>Bacteria</taxon>
        <taxon>Bacillati</taxon>
        <taxon>Actinomycetota</taxon>
        <taxon>Actinomycetes</taxon>
        <taxon>Pseudonocardiales</taxon>
        <taxon>Pseudonocardiaceae</taxon>
        <taxon>Amycolatopsis</taxon>
    </lineage>
</organism>
<feature type="repeat" description="TPR" evidence="3">
    <location>
        <begin position="446"/>
        <end position="479"/>
    </location>
</feature>
<dbReference type="EMBL" id="VMNW02000023">
    <property type="protein sequence ID" value="KAA9160256.1"/>
    <property type="molecule type" value="Genomic_DNA"/>
</dbReference>
<comment type="caution">
    <text evidence="5">The sequence shown here is derived from an EMBL/GenBank/DDBJ whole genome shotgun (WGS) entry which is preliminary data.</text>
</comment>